<dbReference type="SUPFAM" id="SSF56300">
    <property type="entry name" value="Metallo-dependent phosphatases"/>
    <property type="match status" value="2"/>
</dbReference>
<dbReference type="InterPro" id="IPR008963">
    <property type="entry name" value="Purple_acid_Pase-like_N"/>
</dbReference>
<evidence type="ECO:0000313" key="6">
    <source>
        <dbReference type="Proteomes" id="UP000275408"/>
    </source>
</evidence>
<dbReference type="InterPro" id="IPR041792">
    <property type="entry name" value="MPP_PAP"/>
</dbReference>
<dbReference type="SUPFAM" id="SSF49363">
    <property type="entry name" value="Purple acid phosphatase, N-terminal domain"/>
    <property type="match status" value="2"/>
</dbReference>
<dbReference type="InterPro" id="IPR029052">
    <property type="entry name" value="Metallo-depent_PP-like"/>
</dbReference>
<comment type="catalytic activity">
    <reaction evidence="3">
        <text>a phosphate monoester + H2O = an alcohol + phosphate</text>
        <dbReference type="Rhea" id="RHEA:15017"/>
        <dbReference type="ChEBI" id="CHEBI:15377"/>
        <dbReference type="ChEBI" id="CHEBI:30879"/>
        <dbReference type="ChEBI" id="CHEBI:43474"/>
        <dbReference type="ChEBI" id="CHEBI:67140"/>
        <dbReference type="EC" id="3.1.3.2"/>
    </reaction>
</comment>
<dbReference type="AlphaFoldDB" id="A0A3M6UKC2"/>
<reference evidence="5 6" key="1">
    <citation type="journal article" date="2018" name="Sci. Rep.">
        <title>Comparative analysis of the Pocillopora damicornis genome highlights role of immune system in coral evolution.</title>
        <authorList>
            <person name="Cunning R."/>
            <person name="Bay R.A."/>
            <person name="Gillette P."/>
            <person name="Baker A.C."/>
            <person name="Traylor-Knowles N."/>
        </authorList>
    </citation>
    <scope>NUCLEOTIDE SEQUENCE [LARGE SCALE GENOMIC DNA]</scope>
    <source>
        <strain evidence="5">RSMAS</strain>
        <tissue evidence="5">Whole animal</tissue>
    </source>
</reference>
<feature type="domain" description="Fibronectin type-III" evidence="4">
    <location>
        <begin position="489"/>
        <end position="578"/>
    </location>
</feature>
<protein>
    <recommendedName>
        <fullName evidence="3">Purple acid phosphatase</fullName>
        <ecNumber evidence="3">3.1.3.2</ecNumber>
    </recommendedName>
</protein>
<dbReference type="SMART" id="SM00060">
    <property type="entry name" value="FN3"/>
    <property type="match status" value="2"/>
</dbReference>
<dbReference type="Pfam" id="PF00149">
    <property type="entry name" value="Metallophos"/>
    <property type="match status" value="2"/>
</dbReference>
<evidence type="ECO:0000256" key="1">
    <source>
        <dbReference type="ARBA" id="ARBA00022729"/>
    </source>
</evidence>
<dbReference type="OrthoDB" id="45007at2759"/>
<keyword evidence="1 3" id="KW-0732">Signal</keyword>
<dbReference type="Pfam" id="PF14008">
    <property type="entry name" value="Metallophos_C"/>
    <property type="match status" value="2"/>
</dbReference>
<dbReference type="InterPro" id="IPR003961">
    <property type="entry name" value="FN3_dom"/>
</dbReference>
<keyword evidence="3" id="KW-0378">Hydrolase</keyword>
<name>A0A3M6UKC2_POCDA</name>
<evidence type="ECO:0000259" key="4">
    <source>
        <dbReference type="SMART" id="SM00060"/>
    </source>
</evidence>
<accession>A0A3M6UKC2</accession>
<proteinExistence type="inferred from homology"/>
<feature type="signal peptide" evidence="3">
    <location>
        <begin position="1"/>
        <end position="22"/>
    </location>
</feature>
<feature type="domain" description="Fibronectin type-III" evidence="4">
    <location>
        <begin position="24"/>
        <end position="113"/>
    </location>
</feature>
<dbReference type="Proteomes" id="UP000275408">
    <property type="component" value="Unassembled WGS sequence"/>
</dbReference>
<dbReference type="EC" id="3.1.3.2" evidence="3"/>
<keyword evidence="2" id="KW-0325">Glycoprotein</keyword>
<dbReference type="Pfam" id="PF16656">
    <property type="entry name" value="Pur_ac_phosph_N"/>
    <property type="match status" value="2"/>
</dbReference>
<evidence type="ECO:0000256" key="3">
    <source>
        <dbReference type="RuleBase" id="RU361203"/>
    </source>
</evidence>
<feature type="chain" id="PRO_5017855109" description="Purple acid phosphatase" evidence="3">
    <location>
        <begin position="23"/>
        <end position="911"/>
    </location>
</feature>
<comment type="similarity">
    <text evidence="3">Belongs to the metallophosphoesterase superfamily. Purple acid phosphatase family.</text>
</comment>
<organism evidence="5 6">
    <name type="scientific">Pocillopora damicornis</name>
    <name type="common">Cauliflower coral</name>
    <name type="synonym">Millepora damicornis</name>
    <dbReference type="NCBI Taxonomy" id="46731"/>
    <lineage>
        <taxon>Eukaryota</taxon>
        <taxon>Metazoa</taxon>
        <taxon>Cnidaria</taxon>
        <taxon>Anthozoa</taxon>
        <taxon>Hexacorallia</taxon>
        <taxon>Scleractinia</taxon>
        <taxon>Astrocoeniina</taxon>
        <taxon>Pocilloporidae</taxon>
        <taxon>Pocillopora</taxon>
    </lineage>
</organism>
<gene>
    <name evidence="5" type="ORF">pdam_00022093</name>
</gene>
<sequence length="911" mass="104253">MALCFVKTSTFVLLVLVQVCHGKDPQPQQIHISATGDPTEMMITWVTMAYTNYTIVEYNKAGFPLTLQKSGSITKFTDGGSAHLVRYIHRVKLTGLVPAQRYDYHCGGYDGWSEVFAFNALKSGEDWSPRLALYGDLGSVNAKSISYLQEDAQRGNYDAILHVGDFAYNMEYDNGMVGDDFMNQIQTIAAYVPYMTCPGNHELAYNFSNYRNRFSMPGNTEGIFYSWNIGPAHIISYSTEVYFWLQYGIEQIVQQYNWLIRDLEEATLPDNRSKRPWIITMTHKPMYCSNNNPNDCTKTNSMIRTGITSKHLWPLEDLFYKYGVDLMLEAHEHSYERLWPIYNMQVCNGSREEPYTNPCAPVHIITGSAGCVSRHDPFKKDKPFWTAFRTLNYGFTQMTIHNKTHIGIQQVDVDLGGEVVDKIMLIKDVHGPEAWNRMQKIEYESVTENSDSAQGATIPIENTTSLDIGKMNMVPLVLLIFLHCSHGQAPQPEQIHISATGDPTEMMITWTTMAATNYTIVEYNKAGFPLTLRESGSNTKFTDPQSGKVIRYIHRVKLTGLVPGQRYEYRCGGYDGWSSLFAFNAMKSGEDWSPRIAFYGDMGTVNAKSISYLQEDAQNGRYDAILHVGDFAYDLFEDEGRNGDDFMNEIQTIAAYVPYMTCPGNHERYYNFSHYKNRFSMPGNTQGVFYSWNIGPAHIISYSTEVYFWLEFGIEQIVQQYEWLIRDLQEATLPENRSKRPWIITMAHKPMYCSNDDSDDCTKANSIIRTGITSKHLWPLEELFYKYGVDMMFEAHEHSYERLWPIYDMQVCNGSLEEPYTNPCAPVHIVTGSAGCYSKHDAFKKEKPYWTAFRTVNYGFSQMTIFNKTHIGIQQVDVDLGGEVVDEIMLIKDVHGPEAWVKKDLVMEEPV</sequence>
<dbReference type="InterPro" id="IPR004843">
    <property type="entry name" value="Calcineurin-like_PHP"/>
</dbReference>
<dbReference type="EMBL" id="RCHS01001331">
    <property type="protein sequence ID" value="RMX54082.1"/>
    <property type="molecule type" value="Genomic_DNA"/>
</dbReference>
<dbReference type="InterPro" id="IPR015914">
    <property type="entry name" value="PAPs_N"/>
</dbReference>
<dbReference type="CDD" id="cd00063">
    <property type="entry name" value="FN3"/>
    <property type="match status" value="1"/>
</dbReference>
<dbReference type="Gene3D" id="2.60.40.380">
    <property type="entry name" value="Purple acid phosphatase-like, N-terminal"/>
    <property type="match status" value="2"/>
</dbReference>
<evidence type="ECO:0000256" key="2">
    <source>
        <dbReference type="ARBA" id="ARBA00023180"/>
    </source>
</evidence>
<dbReference type="GO" id="GO:0003993">
    <property type="term" value="F:acid phosphatase activity"/>
    <property type="evidence" value="ECO:0007669"/>
    <property type="project" value="UniProtKB-EC"/>
</dbReference>
<evidence type="ECO:0000313" key="5">
    <source>
        <dbReference type="EMBL" id="RMX54082.1"/>
    </source>
</evidence>
<keyword evidence="6" id="KW-1185">Reference proteome</keyword>
<comment type="caution">
    <text evidence="5">The sequence shown here is derived from an EMBL/GenBank/DDBJ whole genome shotgun (WGS) entry which is preliminary data.</text>
</comment>
<dbReference type="PANTHER" id="PTHR45867:SF3">
    <property type="entry name" value="ACID PHOSPHATASE TYPE 7"/>
    <property type="match status" value="1"/>
</dbReference>
<dbReference type="GO" id="GO:0046872">
    <property type="term" value="F:metal ion binding"/>
    <property type="evidence" value="ECO:0007669"/>
    <property type="project" value="InterPro"/>
</dbReference>
<dbReference type="Gene3D" id="3.60.21.10">
    <property type="match status" value="2"/>
</dbReference>
<dbReference type="PANTHER" id="PTHR45867">
    <property type="entry name" value="PURPLE ACID PHOSPHATASE"/>
    <property type="match status" value="1"/>
</dbReference>
<dbReference type="InterPro" id="IPR025733">
    <property type="entry name" value="PAPs_C"/>
</dbReference>
<dbReference type="CDD" id="cd00839">
    <property type="entry name" value="MPP_PAPs"/>
    <property type="match status" value="2"/>
</dbReference>